<feature type="coiled-coil region" evidence="1">
    <location>
        <begin position="200"/>
        <end position="231"/>
    </location>
</feature>
<evidence type="ECO:0000313" key="2">
    <source>
        <dbReference type="EMBL" id="ENX22890.1"/>
    </source>
</evidence>
<accession>N9Q8Y9</accession>
<dbReference type="PROSITE" id="PS51257">
    <property type="entry name" value="PROKAR_LIPOPROTEIN"/>
    <property type="match status" value="1"/>
</dbReference>
<evidence type="ECO:0008006" key="4">
    <source>
        <dbReference type="Google" id="ProtNLM"/>
    </source>
</evidence>
<evidence type="ECO:0000256" key="1">
    <source>
        <dbReference type="SAM" id="Coils"/>
    </source>
</evidence>
<dbReference type="HOGENOM" id="CLU_1178218_0_0_6"/>
<dbReference type="GeneID" id="303685143"/>
<dbReference type="EMBL" id="APRW01000009">
    <property type="protein sequence ID" value="ENX22890.1"/>
    <property type="molecule type" value="Genomic_DNA"/>
</dbReference>
<dbReference type="OrthoDB" id="6689448at2"/>
<evidence type="ECO:0000313" key="3">
    <source>
        <dbReference type="Proteomes" id="UP000013173"/>
    </source>
</evidence>
<keyword evidence="3" id="KW-1185">Reference proteome</keyword>
<proteinExistence type="predicted"/>
<reference evidence="2 3" key="1">
    <citation type="submission" date="2013-02" db="EMBL/GenBank/DDBJ databases">
        <title>The Genome Sequence of Acinetobacter sp. NIPH 2168.</title>
        <authorList>
            <consortium name="The Broad Institute Genome Sequencing Platform"/>
            <consortium name="The Broad Institute Genome Sequencing Center for Infectious Disease"/>
            <person name="Cerqueira G."/>
            <person name="Feldgarden M."/>
            <person name="Courvalin P."/>
            <person name="Perichon B."/>
            <person name="Grillot-Courvalin C."/>
            <person name="Clermont D."/>
            <person name="Rocha E."/>
            <person name="Yoon E.-J."/>
            <person name="Nemec A."/>
            <person name="Walker B."/>
            <person name="Young S.K."/>
            <person name="Zeng Q."/>
            <person name="Gargeya S."/>
            <person name="Fitzgerald M."/>
            <person name="Haas B."/>
            <person name="Abouelleil A."/>
            <person name="Alvarado L."/>
            <person name="Arachchi H.M."/>
            <person name="Berlin A.M."/>
            <person name="Chapman S.B."/>
            <person name="Dewar J."/>
            <person name="Goldberg J."/>
            <person name="Griggs A."/>
            <person name="Gujja S."/>
            <person name="Hansen M."/>
            <person name="Howarth C."/>
            <person name="Imamovic A."/>
            <person name="Larimer J."/>
            <person name="McCowan C."/>
            <person name="Murphy C."/>
            <person name="Neiman D."/>
            <person name="Pearson M."/>
            <person name="Priest M."/>
            <person name="Roberts A."/>
            <person name="Saif S."/>
            <person name="Shea T."/>
            <person name="Sisk P."/>
            <person name="Sykes S."/>
            <person name="Wortman J."/>
            <person name="Nusbaum C."/>
            <person name="Birren B."/>
        </authorList>
    </citation>
    <scope>NUCLEOTIDE SEQUENCE [LARGE SCALE GENOMIC DNA]</scope>
    <source>
        <strain evidence="2 3">NIPH 2168</strain>
    </source>
</reference>
<gene>
    <name evidence="2" type="ORF">F892_02133</name>
</gene>
<sequence>MILNKKALYVTTLLSIGLIGCKNPISKHVDCDDPSAISLVQTVLKNDLDKRLDKELKSLIEGNVIKDLDPAKLKLSGKNVQYNIVDSRTDFIDPNSTRTKCAIDLTVVIPDDTIKKSNEARKKIEEDSIDKQATKLDVEYESNKVKLILQYVLQPTDKGDKVLAVVENTGNVQKLVSDILVYAFLKPQIEKNIIKNNEAARVYQRQAERAYNEAQEAADAAAQEAVDAAAEAENY</sequence>
<dbReference type="RefSeq" id="WP_005258088.1">
    <property type="nucleotide sequence ID" value="NZ_BMDR01000010.1"/>
</dbReference>
<protein>
    <recommendedName>
        <fullName evidence="4">Lipoprotein</fullName>
    </recommendedName>
</protein>
<comment type="caution">
    <text evidence="2">The sequence shown here is derived from an EMBL/GenBank/DDBJ whole genome shotgun (WGS) entry which is preliminary data.</text>
</comment>
<keyword evidence="1" id="KW-0175">Coiled coil</keyword>
<dbReference type="AlphaFoldDB" id="N9Q8Y9"/>
<dbReference type="PATRIC" id="fig|1217706.3.peg.2072"/>
<organism evidence="2 3">
    <name type="scientific">Acinetobacter vivianii</name>
    <dbReference type="NCBI Taxonomy" id="1776742"/>
    <lineage>
        <taxon>Bacteria</taxon>
        <taxon>Pseudomonadati</taxon>
        <taxon>Pseudomonadota</taxon>
        <taxon>Gammaproteobacteria</taxon>
        <taxon>Moraxellales</taxon>
        <taxon>Moraxellaceae</taxon>
        <taxon>Acinetobacter</taxon>
    </lineage>
</organism>
<dbReference type="Proteomes" id="UP000013173">
    <property type="component" value="Unassembled WGS sequence"/>
</dbReference>
<name>N9Q8Y9_9GAMM</name>